<keyword evidence="4" id="KW-0808">Transferase</keyword>
<evidence type="ECO:0000313" key="14">
    <source>
        <dbReference type="EMBL" id="GGB81272.1"/>
    </source>
</evidence>
<dbReference type="SMART" id="SM00387">
    <property type="entry name" value="HATPase_c"/>
    <property type="match status" value="1"/>
</dbReference>
<dbReference type="SUPFAM" id="SSF55874">
    <property type="entry name" value="ATPase domain of HSP90 chaperone/DNA topoisomerase II/histidine kinase"/>
    <property type="match status" value="1"/>
</dbReference>
<dbReference type="CDD" id="cd00130">
    <property type="entry name" value="PAS"/>
    <property type="match status" value="2"/>
</dbReference>
<dbReference type="InterPro" id="IPR011006">
    <property type="entry name" value="CheY-like_superfamily"/>
</dbReference>
<dbReference type="Proteomes" id="UP000628854">
    <property type="component" value="Unassembled WGS sequence"/>
</dbReference>
<dbReference type="PANTHER" id="PTHR43065:SF46">
    <property type="entry name" value="C4-DICARBOXYLATE TRANSPORT SENSOR PROTEIN DCTB"/>
    <property type="match status" value="1"/>
</dbReference>
<evidence type="ECO:0000256" key="6">
    <source>
        <dbReference type="ARBA" id="ARBA00022777"/>
    </source>
</evidence>
<organism evidence="14 15">
    <name type="scientific">Henriciella pelagia</name>
    <dbReference type="NCBI Taxonomy" id="1977912"/>
    <lineage>
        <taxon>Bacteria</taxon>
        <taxon>Pseudomonadati</taxon>
        <taxon>Pseudomonadota</taxon>
        <taxon>Alphaproteobacteria</taxon>
        <taxon>Hyphomonadales</taxon>
        <taxon>Hyphomonadaceae</taxon>
        <taxon>Henriciella</taxon>
    </lineage>
</organism>
<dbReference type="InterPro" id="IPR013655">
    <property type="entry name" value="PAS_fold_3"/>
</dbReference>
<accession>A0ABQ1JXX8</accession>
<dbReference type="InterPro" id="IPR000700">
    <property type="entry name" value="PAS-assoc_C"/>
</dbReference>
<name>A0ABQ1JXX8_9PROT</name>
<feature type="domain" description="Histidine kinase" evidence="10">
    <location>
        <begin position="392"/>
        <end position="614"/>
    </location>
</feature>
<dbReference type="Pfam" id="PF08447">
    <property type="entry name" value="PAS_3"/>
    <property type="match status" value="1"/>
</dbReference>
<dbReference type="SMART" id="SM00091">
    <property type="entry name" value="PAS"/>
    <property type="match status" value="3"/>
</dbReference>
<dbReference type="InterPro" id="IPR003594">
    <property type="entry name" value="HATPase_dom"/>
</dbReference>
<dbReference type="PROSITE" id="PS50110">
    <property type="entry name" value="RESPONSE_REGULATORY"/>
    <property type="match status" value="1"/>
</dbReference>
<dbReference type="PROSITE" id="PS50109">
    <property type="entry name" value="HIS_KIN"/>
    <property type="match status" value="1"/>
</dbReference>
<dbReference type="InterPro" id="IPR005467">
    <property type="entry name" value="His_kinase_dom"/>
</dbReference>
<dbReference type="RefSeq" id="WP_084394785.1">
    <property type="nucleotide sequence ID" value="NZ_BMKF01000003.1"/>
</dbReference>
<feature type="domain" description="Response regulatory" evidence="11">
    <location>
        <begin position="635"/>
        <end position="751"/>
    </location>
</feature>
<dbReference type="Gene3D" id="2.10.70.100">
    <property type="match status" value="1"/>
</dbReference>
<comment type="catalytic activity">
    <reaction evidence="1">
        <text>ATP + protein L-histidine = ADP + protein N-phospho-L-histidine.</text>
        <dbReference type="EC" id="2.7.13.3"/>
    </reaction>
</comment>
<evidence type="ECO:0000256" key="8">
    <source>
        <dbReference type="ARBA" id="ARBA00023012"/>
    </source>
</evidence>
<dbReference type="SMART" id="SM00448">
    <property type="entry name" value="REC"/>
    <property type="match status" value="1"/>
</dbReference>
<dbReference type="SMART" id="SM00086">
    <property type="entry name" value="PAC"/>
    <property type="match status" value="3"/>
</dbReference>
<comment type="caution">
    <text evidence="14">The sequence shown here is derived from an EMBL/GenBank/DDBJ whole genome shotgun (WGS) entry which is preliminary data.</text>
</comment>
<evidence type="ECO:0000259" key="11">
    <source>
        <dbReference type="PROSITE" id="PS50110"/>
    </source>
</evidence>
<dbReference type="Gene3D" id="3.40.50.2300">
    <property type="match status" value="1"/>
</dbReference>
<protein>
    <recommendedName>
        <fullName evidence="2">histidine kinase</fullName>
        <ecNumber evidence="2">2.7.13.3</ecNumber>
    </recommendedName>
</protein>
<dbReference type="Gene3D" id="3.30.450.20">
    <property type="entry name" value="PAS domain"/>
    <property type="match status" value="3"/>
</dbReference>
<dbReference type="PROSITE" id="PS50112">
    <property type="entry name" value="PAS"/>
    <property type="match status" value="1"/>
</dbReference>
<dbReference type="InterPro" id="IPR001789">
    <property type="entry name" value="Sig_transdc_resp-reg_receiver"/>
</dbReference>
<dbReference type="Gene3D" id="3.30.565.10">
    <property type="entry name" value="Histidine kinase-like ATPase, C-terminal domain"/>
    <property type="match status" value="1"/>
</dbReference>
<evidence type="ECO:0000256" key="5">
    <source>
        <dbReference type="ARBA" id="ARBA00022741"/>
    </source>
</evidence>
<keyword evidence="3 9" id="KW-0597">Phosphoprotein</keyword>
<dbReference type="SUPFAM" id="SSF52172">
    <property type="entry name" value="CheY-like"/>
    <property type="match status" value="1"/>
</dbReference>
<dbReference type="InterPro" id="IPR003661">
    <property type="entry name" value="HisK_dim/P_dom"/>
</dbReference>
<evidence type="ECO:0000259" key="12">
    <source>
        <dbReference type="PROSITE" id="PS50112"/>
    </source>
</evidence>
<dbReference type="Pfam" id="PF02518">
    <property type="entry name" value="HATPase_c"/>
    <property type="match status" value="1"/>
</dbReference>
<dbReference type="EC" id="2.7.13.3" evidence="2"/>
<feature type="domain" description="PAC" evidence="13">
    <location>
        <begin position="325"/>
        <end position="379"/>
    </location>
</feature>
<dbReference type="InterPro" id="IPR004358">
    <property type="entry name" value="Sig_transdc_His_kin-like_C"/>
</dbReference>
<dbReference type="Pfam" id="PF00512">
    <property type="entry name" value="HisKA"/>
    <property type="match status" value="1"/>
</dbReference>
<proteinExistence type="predicted"/>
<feature type="modified residue" description="4-aspartylphosphate" evidence="9">
    <location>
        <position position="685"/>
    </location>
</feature>
<evidence type="ECO:0000256" key="9">
    <source>
        <dbReference type="PROSITE-ProRule" id="PRU00169"/>
    </source>
</evidence>
<reference evidence="15" key="1">
    <citation type="journal article" date="2019" name="Int. J. Syst. Evol. Microbiol.">
        <title>The Global Catalogue of Microorganisms (GCM) 10K type strain sequencing project: providing services to taxonomists for standard genome sequencing and annotation.</title>
        <authorList>
            <consortium name="The Broad Institute Genomics Platform"/>
            <consortium name="The Broad Institute Genome Sequencing Center for Infectious Disease"/>
            <person name="Wu L."/>
            <person name="Ma J."/>
        </authorList>
    </citation>
    <scope>NUCLEOTIDE SEQUENCE [LARGE SCALE GENOMIC DNA]</scope>
    <source>
        <strain evidence="15">CGMCC 1.15928</strain>
    </source>
</reference>
<dbReference type="EMBL" id="BMKF01000003">
    <property type="protein sequence ID" value="GGB81272.1"/>
    <property type="molecule type" value="Genomic_DNA"/>
</dbReference>
<dbReference type="CDD" id="cd00082">
    <property type="entry name" value="HisKA"/>
    <property type="match status" value="1"/>
</dbReference>
<dbReference type="SMART" id="SM00388">
    <property type="entry name" value="HisKA"/>
    <property type="match status" value="1"/>
</dbReference>
<dbReference type="SUPFAM" id="SSF47384">
    <property type="entry name" value="Homodimeric domain of signal transducing histidine kinase"/>
    <property type="match status" value="1"/>
</dbReference>
<keyword evidence="6" id="KW-0418">Kinase</keyword>
<evidence type="ECO:0000259" key="13">
    <source>
        <dbReference type="PROSITE" id="PS50113"/>
    </source>
</evidence>
<dbReference type="PANTHER" id="PTHR43065">
    <property type="entry name" value="SENSOR HISTIDINE KINASE"/>
    <property type="match status" value="1"/>
</dbReference>
<dbReference type="InterPro" id="IPR000014">
    <property type="entry name" value="PAS"/>
</dbReference>
<dbReference type="InterPro" id="IPR035965">
    <property type="entry name" value="PAS-like_dom_sf"/>
</dbReference>
<keyword evidence="8" id="KW-0902">Two-component regulatory system</keyword>
<dbReference type="InterPro" id="IPR036890">
    <property type="entry name" value="HATPase_C_sf"/>
</dbReference>
<evidence type="ECO:0000313" key="15">
    <source>
        <dbReference type="Proteomes" id="UP000628854"/>
    </source>
</evidence>
<dbReference type="SUPFAM" id="SSF55785">
    <property type="entry name" value="PYP-like sensor domain (PAS domain)"/>
    <property type="match status" value="3"/>
</dbReference>
<dbReference type="PRINTS" id="PR00344">
    <property type="entry name" value="BCTRLSENSOR"/>
</dbReference>
<keyword evidence="5" id="KW-0547">Nucleotide-binding</keyword>
<evidence type="ECO:0000256" key="2">
    <source>
        <dbReference type="ARBA" id="ARBA00012438"/>
    </source>
</evidence>
<gene>
    <name evidence="14" type="ORF">GCM10011503_32580</name>
</gene>
<keyword evidence="7" id="KW-0067">ATP-binding</keyword>
<evidence type="ECO:0000259" key="10">
    <source>
        <dbReference type="PROSITE" id="PS50109"/>
    </source>
</evidence>
<evidence type="ECO:0000256" key="1">
    <source>
        <dbReference type="ARBA" id="ARBA00000085"/>
    </source>
</evidence>
<dbReference type="InterPro" id="IPR036097">
    <property type="entry name" value="HisK_dim/P_sf"/>
</dbReference>
<dbReference type="Gene3D" id="1.10.287.130">
    <property type="match status" value="1"/>
</dbReference>
<dbReference type="NCBIfam" id="TIGR00229">
    <property type="entry name" value="sensory_box"/>
    <property type="match status" value="3"/>
</dbReference>
<evidence type="ECO:0000256" key="3">
    <source>
        <dbReference type="ARBA" id="ARBA00022553"/>
    </source>
</evidence>
<evidence type="ECO:0000256" key="7">
    <source>
        <dbReference type="ARBA" id="ARBA00022840"/>
    </source>
</evidence>
<dbReference type="InterPro" id="IPR001610">
    <property type="entry name" value="PAC"/>
</dbReference>
<dbReference type="PROSITE" id="PS50113">
    <property type="entry name" value="PAC"/>
    <property type="match status" value="1"/>
</dbReference>
<feature type="domain" description="PAS" evidence="12">
    <location>
        <begin position="272"/>
        <end position="300"/>
    </location>
</feature>
<evidence type="ECO:0000256" key="4">
    <source>
        <dbReference type="ARBA" id="ARBA00022679"/>
    </source>
</evidence>
<keyword evidence="15" id="KW-1185">Reference proteome</keyword>
<dbReference type="Pfam" id="PF00072">
    <property type="entry name" value="Response_reg"/>
    <property type="match status" value="1"/>
</dbReference>
<dbReference type="Pfam" id="PF13426">
    <property type="entry name" value="PAS_9"/>
    <property type="match status" value="2"/>
</dbReference>
<sequence>MPVLDAFFRNHPEPMWVYDLESLSFLAVNHAAITHYGYSEAEFLRMTIADIRPKEDVRNLMENIAKVAGGRDEAGIWRHVKKSGELIHVRITSYETIYEGRRAEIVSATDVSDLVRAKMRLQDQDAALRTAQSLLKVGPWKIDCETRRISWPDDIESITGMRAEDIPQDFDAFIPLLHPDDRSREVTAFENFLNSDNDQYEFQYRIIGPDGEIIHLRGKGQVVETANGRALTGIIQNVTEMVEQSSQMWLLSECMSRVNDIILITEAGPIDDPDGPRIVFVNEAFERKTGYSIEEAIGKTPRFLQGAETQRTELDRIRNAIAARQPVQAQLINYTKQGTPLWLEVDIVPVAIGGGEFTHFIAIERDITERKGLENRLRESERLESLGQLTGGIAHDFNNLLTVVLGNSESLYNRLPDGPLREMASLSLAASRRGSDLVMRLLAFARRQALAPAPANLNEWLEDNLPLLRHSLPESISIDLDLHPDIGIAAVDRSQFDTALLNLCLNAKDAMANGGQLHIQTKNVDVDDSFAETMPEIEPGAYVMVAVRDNGSGMAPEVRDRAFEPFFTTKNAGVGSGLGLSMVYGFVRQSGGDVAIHSDPGQGTTVRLFFPQSADRTAKVVKPARRERAALPELKVLVVEDNEFVMAHVKRLMNDLGMKVVAAANGPEALEQLSRHPDISLLFTDVVLPGGMDGVQISEAVRAVRPEVRTIYTTGYTENATILSEKVDDKILLLGKPYRKQDLVEKIWAALERRPA</sequence>